<dbReference type="InterPro" id="IPR000644">
    <property type="entry name" value="CBS_dom"/>
</dbReference>
<dbReference type="FunFam" id="3.40.50.10490:FF:000011">
    <property type="entry name" value="Arabinose 5-phosphate isomerase"/>
    <property type="match status" value="1"/>
</dbReference>
<name>A0AA97ALF6_LEPBY</name>
<keyword evidence="10" id="KW-0413">Isomerase</keyword>
<feature type="site" description="Catalytically relevant" evidence="6">
    <location>
        <position position="150"/>
    </location>
</feature>
<keyword evidence="3 7" id="KW-0129">CBS domain</keyword>
<dbReference type="GO" id="GO:0097367">
    <property type="term" value="F:carbohydrate derivative binding"/>
    <property type="evidence" value="ECO:0007669"/>
    <property type="project" value="InterPro"/>
</dbReference>
<evidence type="ECO:0000256" key="6">
    <source>
        <dbReference type="PIRSR" id="PIRSR004692-3"/>
    </source>
</evidence>
<dbReference type="InterPro" id="IPR050986">
    <property type="entry name" value="GutQ/KpsF_isomerases"/>
</dbReference>
<dbReference type="Pfam" id="PF00571">
    <property type="entry name" value="CBS"/>
    <property type="match status" value="2"/>
</dbReference>
<evidence type="ECO:0000313" key="10">
    <source>
        <dbReference type="EMBL" id="WNZ43988.1"/>
    </source>
</evidence>
<evidence type="ECO:0000256" key="4">
    <source>
        <dbReference type="PIRNR" id="PIRNR004692"/>
    </source>
</evidence>
<dbReference type="PIRSF" id="PIRSF004692">
    <property type="entry name" value="KdsD_KpsF"/>
    <property type="match status" value="1"/>
</dbReference>
<evidence type="ECO:0000256" key="5">
    <source>
        <dbReference type="PIRSR" id="PIRSR004692-2"/>
    </source>
</evidence>
<dbReference type="Gene3D" id="3.40.50.10490">
    <property type="entry name" value="Glucose-6-phosphate isomerase like protein, domain 1"/>
    <property type="match status" value="1"/>
</dbReference>
<dbReference type="NCBIfam" id="TIGR00393">
    <property type="entry name" value="kpsF"/>
    <property type="match status" value="1"/>
</dbReference>
<gene>
    <name evidence="10" type="ORF">Q2T42_19330</name>
</gene>
<sequence>MKSLRNPIPVHQAIELLKLEANAINRAAEQIRLDQLEHALTLLQTCQGKIVLAGVGKSGIVAQKIAATLNSIGTVAVYLHPCDALHGDLGIVTANDVLLLLSNSGETEELIAMIPHLKYRKVPIIAILGNPHSTIARHADAVLDAAVDREACPLNLAPTTSTTVSLAIGDALAMTLMQIRGITAEDFAVNHPAGRLGKRLTLRVEDLMLPTSEQLTLLPHASWIEVVTMISQGGAGAVNVVDLKERLLGVITDGDLRRWVQKTKTSELEQLSAEKIMTPDPITVTTDALAYDALKLMENRTSQISVLPVVDHQHRCLGLIRLHDLVGRGL</sequence>
<feature type="site" description="Catalytically relevant" evidence="6">
    <location>
        <position position="191"/>
    </location>
</feature>
<dbReference type="InterPro" id="IPR001347">
    <property type="entry name" value="SIS_dom"/>
</dbReference>
<reference evidence="10" key="2">
    <citation type="submission" date="2023-07" db="EMBL/GenBank/DDBJ databases">
        <authorList>
            <person name="Bai X.-H."/>
            <person name="Wang H.-H."/>
            <person name="Wang J."/>
            <person name="Ma M.-Y."/>
            <person name="Hu H.-H."/>
            <person name="Song Z.-L."/>
            <person name="Ma H.-G."/>
            <person name="Fan Y."/>
            <person name="Du C.-Y."/>
            <person name="Xu J.-C."/>
        </authorList>
    </citation>
    <scope>NUCLEOTIDE SEQUENCE</scope>
    <source>
        <strain evidence="10">CZ1</strain>
    </source>
</reference>
<dbReference type="PANTHER" id="PTHR42745:SF1">
    <property type="entry name" value="ARABINOSE 5-PHOSPHATE ISOMERASE KDSD"/>
    <property type="match status" value="1"/>
</dbReference>
<dbReference type="SMART" id="SM00116">
    <property type="entry name" value="CBS"/>
    <property type="match status" value="2"/>
</dbReference>
<dbReference type="EMBL" id="CP130144">
    <property type="protein sequence ID" value="WNZ43988.1"/>
    <property type="molecule type" value="Genomic_DNA"/>
</dbReference>
<keyword evidence="5" id="KW-0479">Metal-binding</keyword>
<evidence type="ECO:0000256" key="7">
    <source>
        <dbReference type="PROSITE-ProRule" id="PRU00703"/>
    </source>
</evidence>
<dbReference type="AlphaFoldDB" id="A0AA97ALF6"/>
<keyword evidence="2" id="KW-0677">Repeat</keyword>
<feature type="site" description="Catalytically relevant" evidence="6">
    <location>
        <position position="57"/>
    </location>
</feature>
<dbReference type="InterPro" id="IPR035474">
    <property type="entry name" value="SIS_Kpsf"/>
</dbReference>
<dbReference type="GO" id="GO:0019146">
    <property type="term" value="F:arabinose-5-phosphate isomerase activity"/>
    <property type="evidence" value="ECO:0007669"/>
    <property type="project" value="UniProtKB-ARBA"/>
</dbReference>
<dbReference type="SUPFAM" id="SSF53697">
    <property type="entry name" value="SIS domain"/>
    <property type="match status" value="1"/>
</dbReference>
<proteinExistence type="inferred from homology"/>
<dbReference type="GO" id="GO:0046872">
    <property type="term" value="F:metal ion binding"/>
    <property type="evidence" value="ECO:0007669"/>
    <property type="project" value="UniProtKB-KW"/>
</dbReference>
<dbReference type="Pfam" id="PF01380">
    <property type="entry name" value="SIS"/>
    <property type="match status" value="1"/>
</dbReference>
<dbReference type="RefSeq" id="WP_316426171.1">
    <property type="nucleotide sequence ID" value="NZ_CP130144.1"/>
</dbReference>
<evidence type="ECO:0000259" key="9">
    <source>
        <dbReference type="PROSITE" id="PS51464"/>
    </source>
</evidence>
<dbReference type="InterPro" id="IPR046348">
    <property type="entry name" value="SIS_dom_sf"/>
</dbReference>
<accession>A0AA97ALF6</accession>
<feature type="site" description="Catalytically relevant" evidence="6">
    <location>
        <position position="109"/>
    </location>
</feature>
<dbReference type="InterPro" id="IPR004800">
    <property type="entry name" value="KdsD/KpsF-type"/>
</dbReference>
<dbReference type="PROSITE" id="PS51371">
    <property type="entry name" value="CBS"/>
    <property type="match status" value="2"/>
</dbReference>
<keyword evidence="5" id="KW-0862">Zinc</keyword>
<evidence type="ECO:0000256" key="2">
    <source>
        <dbReference type="ARBA" id="ARBA00022737"/>
    </source>
</evidence>
<organism evidence="10">
    <name type="scientific">Leptolyngbya boryana CZ1</name>
    <dbReference type="NCBI Taxonomy" id="3060204"/>
    <lineage>
        <taxon>Bacteria</taxon>
        <taxon>Bacillati</taxon>
        <taxon>Cyanobacteriota</taxon>
        <taxon>Cyanophyceae</taxon>
        <taxon>Leptolyngbyales</taxon>
        <taxon>Leptolyngbyaceae</taxon>
        <taxon>Leptolyngbya group</taxon>
        <taxon>Leptolyngbya</taxon>
    </lineage>
</organism>
<dbReference type="PANTHER" id="PTHR42745">
    <property type="match status" value="1"/>
</dbReference>
<feature type="domain" description="CBS" evidence="8">
    <location>
        <begin position="208"/>
        <end position="266"/>
    </location>
</feature>
<dbReference type="InterPro" id="IPR046342">
    <property type="entry name" value="CBS_dom_sf"/>
</dbReference>
<dbReference type="GO" id="GO:1901135">
    <property type="term" value="P:carbohydrate derivative metabolic process"/>
    <property type="evidence" value="ECO:0007669"/>
    <property type="project" value="InterPro"/>
</dbReference>
<evidence type="ECO:0000259" key="8">
    <source>
        <dbReference type="PROSITE" id="PS51371"/>
    </source>
</evidence>
<dbReference type="CDD" id="cd04604">
    <property type="entry name" value="CBS_pair_SIS_assoc"/>
    <property type="match status" value="1"/>
</dbReference>
<reference evidence="10" key="1">
    <citation type="journal article" date="2023" name="Plants (Basel)">
        <title>Genomic Analysis of Leptolyngbya boryana CZ1 Reveals Efficient Carbon Fixation Modules.</title>
        <authorList>
            <person name="Bai X."/>
            <person name="Wang H."/>
            <person name="Cheng W."/>
            <person name="Wang J."/>
            <person name="Ma M."/>
            <person name="Hu H."/>
            <person name="Song Z."/>
            <person name="Ma H."/>
            <person name="Fan Y."/>
            <person name="Du C."/>
            <person name="Xu J."/>
        </authorList>
    </citation>
    <scope>NUCLEOTIDE SEQUENCE</scope>
    <source>
        <strain evidence="10">CZ1</strain>
    </source>
</reference>
<comment type="similarity">
    <text evidence="1 4">Belongs to the SIS family. GutQ/KpsF subfamily.</text>
</comment>
<feature type="domain" description="CBS" evidence="8">
    <location>
        <begin position="277"/>
        <end position="330"/>
    </location>
</feature>
<feature type="domain" description="SIS" evidence="9">
    <location>
        <begin position="39"/>
        <end position="182"/>
    </location>
</feature>
<dbReference type="GO" id="GO:0005975">
    <property type="term" value="P:carbohydrate metabolic process"/>
    <property type="evidence" value="ECO:0007669"/>
    <property type="project" value="InterPro"/>
</dbReference>
<evidence type="ECO:0000256" key="1">
    <source>
        <dbReference type="ARBA" id="ARBA00008165"/>
    </source>
</evidence>
<dbReference type="CDD" id="cd05014">
    <property type="entry name" value="SIS_Kpsf"/>
    <property type="match status" value="1"/>
</dbReference>
<protein>
    <submittedName>
        <fullName evidence="10">KpsF/GutQ family sugar-phosphate isomerase</fullName>
    </submittedName>
</protein>
<dbReference type="Gene3D" id="3.10.580.10">
    <property type="entry name" value="CBS-domain"/>
    <property type="match status" value="1"/>
</dbReference>
<feature type="binding site" evidence="5">
    <location>
        <position position="80"/>
    </location>
    <ligand>
        <name>Zn(2+)</name>
        <dbReference type="ChEBI" id="CHEBI:29105"/>
    </ligand>
</feature>
<dbReference type="PROSITE" id="PS51464">
    <property type="entry name" value="SIS"/>
    <property type="match status" value="1"/>
</dbReference>
<evidence type="ECO:0000256" key="3">
    <source>
        <dbReference type="ARBA" id="ARBA00023122"/>
    </source>
</evidence>